<evidence type="ECO:0000256" key="2">
    <source>
        <dbReference type="ARBA" id="ARBA00022692"/>
    </source>
</evidence>
<evidence type="ECO:0000259" key="6">
    <source>
        <dbReference type="PROSITE" id="PS50850"/>
    </source>
</evidence>
<dbReference type="PANTHER" id="PTHR23502:SF152">
    <property type="entry name" value="MAJOR FACILITATOR SUPERFAMILY (MFS) PROFILE DOMAIN-CONTAINING PROTEIN-RELATED"/>
    <property type="match status" value="1"/>
</dbReference>
<protein>
    <submittedName>
        <fullName evidence="7">Synaptic vesicle transporter</fullName>
    </submittedName>
</protein>
<keyword evidence="2 5" id="KW-0812">Transmembrane</keyword>
<feature type="domain" description="Major facilitator superfamily (MFS) profile" evidence="6">
    <location>
        <begin position="1"/>
        <end position="326"/>
    </location>
</feature>
<dbReference type="STRING" id="183478.A0A364MVA6"/>
<feature type="transmembrane region" description="Helical" evidence="5">
    <location>
        <begin position="41"/>
        <end position="63"/>
    </location>
</feature>
<evidence type="ECO:0000256" key="1">
    <source>
        <dbReference type="ARBA" id="ARBA00004141"/>
    </source>
</evidence>
<dbReference type="Pfam" id="PF07690">
    <property type="entry name" value="MFS_1"/>
    <property type="match status" value="1"/>
</dbReference>
<keyword evidence="3 5" id="KW-1133">Transmembrane helix</keyword>
<dbReference type="GO" id="GO:0005886">
    <property type="term" value="C:plasma membrane"/>
    <property type="evidence" value="ECO:0007669"/>
    <property type="project" value="TreeGrafter"/>
</dbReference>
<gene>
    <name evidence="7" type="ORF">DDE83_007835</name>
</gene>
<dbReference type="InterPro" id="IPR011701">
    <property type="entry name" value="MFS"/>
</dbReference>
<feature type="transmembrane region" description="Helical" evidence="5">
    <location>
        <begin position="236"/>
        <end position="257"/>
    </location>
</feature>
<reference evidence="8" key="1">
    <citation type="submission" date="2018-05" db="EMBL/GenBank/DDBJ databases">
        <title>Draft genome sequence of Stemphylium lycopersici strain CIDEFI 213.</title>
        <authorList>
            <person name="Medina R."/>
            <person name="Franco M.E.E."/>
            <person name="Lucentini C.G."/>
            <person name="Saparrat M.C.N."/>
            <person name="Balatti P.A."/>
        </authorList>
    </citation>
    <scope>NUCLEOTIDE SEQUENCE [LARGE SCALE GENOMIC DNA]</scope>
    <source>
        <strain evidence="8">CIDEFI 213</strain>
    </source>
</reference>
<keyword evidence="8" id="KW-1185">Reference proteome</keyword>
<dbReference type="InterPro" id="IPR036259">
    <property type="entry name" value="MFS_trans_sf"/>
</dbReference>
<evidence type="ECO:0000256" key="3">
    <source>
        <dbReference type="ARBA" id="ARBA00022989"/>
    </source>
</evidence>
<dbReference type="GO" id="GO:0022857">
    <property type="term" value="F:transmembrane transporter activity"/>
    <property type="evidence" value="ECO:0007669"/>
    <property type="project" value="InterPro"/>
</dbReference>
<evidence type="ECO:0000256" key="4">
    <source>
        <dbReference type="ARBA" id="ARBA00023136"/>
    </source>
</evidence>
<dbReference type="AlphaFoldDB" id="A0A364MVA6"/>
<comment type="caution">
    <text evidence="7">The sequence shown here is derived from an EMBL/GenBank/DDBJ whole genome shotgun (WGS) entry which is preliminary data.</text>
</comment>
<evidence type="ECO:0000256" key="5">
    <source>
        <dbReference type="SAM" id="Phobius"/>
    </source>
</evidence>
<dbReference type="PANTHER" id="PTHR23502">
    <property type="entry name" value="MAJOR FACILITATOR SUPERFAMILY"/>
    <property type="match status" value="1"/>
</dbReference>
<dbReference type="Proteomes" id="UP000249619">
    <property type="component" value="Unassembled WGS sequence"/>
</dbReference>
<organism evidence="7 8">
    <name type="scientific">Stemphylium lycopersici</name>
    <name type="common">Tomato gray leaf spot disease fungus</name>
    <name type="synonym">Thyrospora lycopersici</name>
    <dbReference type="NCBI Taxonomy" id="183478"/>
    <lineage>
        <taxon>Eukaryota</taxon>
        <taxon>Fungi</taxon>
        <taxon>Dikarya</taxon>
        <taxon>Ascomycota</taxon>
        <taxon>Pezizomycotina</taxon>
        <taxon>Dothideomycetes</taxon>
        <taxon>Pleosporomycetidae</taxon>
        <taxon>Pleosporales</taxon>
        <taxon>Pleosporineae</taxon>
        <taxon>Pleosporaceae</taxon>
        <taxon>Stemphylium</taxon>
    </lineage>
</organism>
<dbReference type="InterPro" id="IPR020846">
    <property type="entry name" value="MFS_dom"/>
</dbReference>
<dbReference type="PROSITE" id="PS50850">
    <property type="entry name" value="MFS"/>
    <property type="match status" value="1"/>
</dbReference>
<name>A0A364MVA6_STELY</name>
<keyword evidence="4 5" id="KW-0472">Membrane</keyword>
<feature type="transmembrane region" description="Helical" evidence="5">
    <location>
        <begin position="69"/>
        <end position="88"/>
    </location>
</feature>
<feature type="transmembrane region" description="Helical" evidence="5">
    <location>
        <begin position="163"/>
        <end position="183"/>
    </location>
</feature>
<proteinExistence type="predicted"/>
<feature type="transmembrane region" description="Helical" evidence="5">
    <location>
        <begin position="204"/>
        <end position="224"/>
    </location>
</feature>
<dbReference type="EMBL" id="QGDH01000155">
    <property type="protein sequence ID" value="RAR04425.1"/>
    <property type="molecule type" value="Genomic_DNA"/>
</dbReference>
<sequence>MPAFVTMRVLSGLQGCYFHVAGQTIIAEYFPPAQRGTANGFFLAGTVLGPPLGPLVAGIMMTYSSWRNVLWLQVAMIGLAFILALFFVPASRTDQPVFTLNLRGRAALAQFNPTPVFKMMNYPNIILTHLSCGFLSWSQYSILSTPRHILVTRFGLTSPLSSGLFYLAPATGFLLGTIVGGRYSDMTVRRYIKLRGKRLPQDRLNAGMLSFFLVIPVASLVYGWGLQYGPTSRVALALPIVTSFFTAAGLLAAFASLNTYCAEAFPKKRREVIAGKYLIQYTFSACSSAGVVPLMEAIGIGPTATISTMLVLAAGVLTLMTARHAESMVEGMEWNWLSIISTEAVFPIATTGPRRQTVHK</sequence>
<evidence type="ECO:0000313" key="7">
    <source>
        <dbReference type="EMBL" id="RAR04425.1"/>
    </source>
</evidence>
<dbReference type="Gene3D" id="1.20.1250.20">
    <property type="entry name" value="MFS general substrate transporter like domains"/>
    <property type="match status" value="1"/>
</dbReference>
<accession>A0A364MVA6</accession>
<evidence type="ECO:0000313" key="8">
    <source>
        <dbReference type="Proteomes" id="UP000249619"/>
    </source>
</evidence>
<feature type="transmembrane region" description="Helical" evidence="5">
    <location>
        <begin position="278"/>
        <end position="298"/>
    </location>
</feature>
<dbReference type="SUPFAM" id="SSF103473">
    <property type="entry name" value="MFS general substrate transporter"/>
    <property type="match status" value="1"/>
</dbReference>
<comment type="subcellular location">
    <subcellularLocation>
        <location evidence="1">Membrane</location>
        <topology evidence="1">Multi-pass membrane protein</topology>
    </subcellularLocation>
</comment>
<feature type="transmembrane region" description="Helical" evidence="5">
    <location>
        <begin position="304"/>
        <end position="322"/>
    </location>
</feature>